<dbReference type="Proteomes" id="UP000243937">
    <property type="component" value="Chromosome"/>
</dbReference>
<comment type="function">
    <text evidence="5">Involved in chromosome partition. Localize to both poles of the predivisional cell following completion of DNA replication. Binds to the DNA origin of replication.</text>
</comment>
<evidence type="ECO:0000313" key="7">
    <source>
        <dbReference type="EMBL" id="ART82488.1"/>
    </source>
</evidence>
<reference evidence="7 8" key="1">
    <citation type="journal article" date="2014" name="Int. J. Syst. Evol. Microbiol.">
        <title>Oceanisphaera profunda sp. nov., a marine bacterium isolated from deep-sea sediment, and emended description of the genus Oceanisphaera.</title>
        <authorList>
            <person name="Xu Z."/>
            <person name="Zhang X.Y."/>
            <person name="Su H.N."/>
            <person name="Yu Z.C."/>
            <person name="Liu C."/>
            <person name="Li H."/>
            <person name="Chen X.L."/>
            <person name="Song X.Y."/>
            <person name="Xie B.B."/>
            <person name="Qin Q.L."/>
            <person name="Zhou B.C."/>
            <person name="Shi M."/>
            <person name="Huang Y."/>
            <person name="Zhang Y.Z."/>
        </authorList>
    </citation>
    <scope>NUCLEOTIDE SEQUENCE [LARGE SCALE GENOMIC DNA]</scope>
    <source>
        <strain evidence="7 8">SM1222</strain>
    </source>
</reference>
<keyword evidence="4" id="KW-0238">DNA-binding</keyword>
<dbReference type="Pfam" id="PF02195">
    <property type="entry name" value="ParB_N"/>
    <property type="match status" value="1"/>
</dbReference>
<dbReference type="PANTHER" id="PTHR33375:SF1">
    <property type="entry name" value="CHROMOSOME-PARTITIONING PROTEIN PARB-RELATED"/>
    <property type="match status" value="1"/>
</dbReference>
<evidence type="ECO:0000256" key="4">
    <source>
        <dbReference type="ARBA" id="ARBA00023125"/>
    </source>
</evidence>
<dbReference type="FunFam" id="3.90.1530.30:FF:000001">
    <property type="entry name" value="Chromosome partitioning protein ParB"/>
    <property type="match status" value="1"/>
</dbReference>
<evidence type="ECO:0000259" key="6">
    <source>
        <dbReference type="SMART" id="SM00470"/>
    </source>
</evidence>
<evidence type="ECO:0000256" key="5">
    <source>
        <dbReference type="ARBA" id="ARBA00025472"/>
    </source>
</evidence>
<keyword evidence="3" id="KW-0159">Chromosome partition</keyword>
<dbReference type="GO" id="GO:0003677">
    <property type="term" value="F:DNA binding"/>
    <property type="evidence" value="ECO:0007669"/>
    <property type="project" value="UniProtKB-KW"/>
</dbReference>
<dbReference type="AlphaFoldDB" id="A0A1Y0D4M3"/>
<dbReference type="InterPro" id="IPR057240">
    <property type="entry name" value="ParB_dimer_C"/>
</dbReference>
<keyword evidence="8" id="KW-1185">Reference proteome</keyword>
<dbReference type="RefSeq" id="WP_087035973.1">
    <property type="nucleotide sequence ID" value="NZ_CP021377.1"/>
</dbReference>
<organism evidence="7 8">
    <name type="scientific">Oceanisphaera profunda</name>
    <dbReference type="NCBI Taxonomy" id="1416627"/>
    <lineage>
        <taxon>Bacteria</taxon>
        <taxon>Pseudomonadati</taxon>
        <taxon>Pseudomonadota</taxon>
        <taxon>Gammaproteobacteria</taxon>
        <taxon>Aeromonadales</taxon>
        <taxon>Aeromonadaceae</taxon>
        <taxon>Oceanisphaera</taxon>
    </lineage>
</organism>
<evidence type="ECO:0000256" key="1">
    <source>
        <dbReference type="ARBA" id="ARBA00006295"/>
    </source>
</evidence>
<dbReference type="Pfam" id="PF17762">
    <property type="entry name" value="HTH_ParB"/>
    <property type="match status" value="1"/>
</dbReference>
<name>A0A1Y0D4M3_9GAMM</name>
<dbReference type="InterPro" id="IPR004437">
    <property type="entry name" value="ParB/RepB/Spo0J"/>
</dbReference>
<protein>
    <recommendedName>
        <fullName evidence="2">Probable chromosome-partitioning protein ParB</fullName>
    </recommendedName>
</protein>
<dbReference type="Gene3D" id="1.10.10.2830">
    <property type="match status" value="1"/>
</dbReference>
<dbReference type="Pfam" id="PF23552">
    <property type="entry name" value="ParB_C"/>
    <property type="match status" value="1"/>
</dbReference>
<dbReference type="NCBIfam" id="TIGR00180">
    <property type="entry name" value="parB_part"/>
    <property type="match status" value="1"/>
</dbReference>
<dbReference type="EMBL" id="CP021377">
    <property type="protein sequence ID" value="ART82488.1"/>
    <property type="molecule type" value="Genomic_DNA"/>
</dbReference>
<dbReference type="OrthoDB" id="9802051at2"/>
<dbReference type="InterPro" id="IPR041468">
    <property type="entry name" value="HTH_ParB/Spo0J"/>
</dbReference>
<sequence>MNMKRRGLGKGLDALLSTSSAANVRQQQADTHSQPDAHGELQSLGLHELRPGKYQPRRDMSQVALEELATSIRQQGIIQPIIVRPVSEGGYEILAGERRWRAARMAGLSQVPCLIKDVADQEAMAIGLIENIQREDLNVIEESRALSRLIEEFGFTHLSVAEAVGKSRSAVSNLLRLAQLNDEVKQLVEHGSLEMGHARALLAITGEQQTELARLVAQKGLTVRETERLVKQSQNPKKVPLEQPRSLLMSQLEQEIGSKLGAKVEIKSTNKDKGKLVISYNSLNELDKISHFFGINDQADL</sequence>
<dbReference type="InterPro" id="IPR036086">
    <property type="entry name" value="ParB/Sulfiredoxin_sf"/>
</dbReference>
<accession>A0A1Y0D4M3</accession>
<dbReference type="GO" id="GO:0045881">
    <property type="term" value="P:positive regulation of sporulation resulting in formation of a cellular spore"/>
    <property type="evidence" value="ECO:0007669"/>
    <property type="project" value="TreeGrafter"/>
</dbReference>
<proteinExistence type="inferred from homology"/>
<dbReference type="FunFam" id="1.10.10.2830:FF:000001">
    <property type="entry name" value="Chromosome partitioning protein ParB"/>
    <property type="match status" value="1"/>
</dbReference>
<dbReference type="PANTHER" id="PTHR33375">
    <property type="entry name" value="CHROMOSOME-PARTITIONING PROTEIN PARB-RELATED"/>
    <property type="match status" value="1"/>
</dbReference>
<dbReference type="KEGG" id="opf:CBP31_07490"/>
<dbReference type="InterPro" id="IPR050336">
    <property type="entry name" value="Chromosome_partition/occlusion"/>
</dbReference>
<dbReference type="GO" id="GO:0005694">
    <property type="term" value="C:chromosome"/>
    <property type="evidence" value="ECO:0007669"/>
    <property type="project" value="TreeGrafter"/>
</dbReference>
<evidence type="ECO:0000256" key="2">
    <source>
        <dbReference type="ARBA" id="ARBA00022372"/>
    </source>
</evidence>
<dbReference type="SMART" id="SM00470">
    <property type="entry name" value="ParB"/>
    <property type="match status" value="1"/>
</dbReference>
<feature type="domain" description="ParB-like N-terminal" evidence="6">
    <location>
        <begin position="42"/>
        <end position="132"/>
    </location>
</feature>
<gene>
    <name evidence="7" type="ORF">CBP31_07490</name>
</gene>
<dbReference type="Gene3D" id="3.90.1530.30">
    <property type="match status" value="1"/>
</dbReference>
<evidence type="ECO:0000313" key="8">
    <source>
        <dbReference type="Proteomes" id="UP000243937"/>
    </source>
</evidence>
<dbReference type="CDD" id="cd16393">
    <property type="entry name" value="SPO0J_N"/>
    <property type="match status" value="1"/>
</dbReference>
<comment type="similarity">
    <text evidence="1">Belongs to the ParB family.</text>
</comment>
<dbReference type="InterPro" id="IPR003115">
    <property type="entry name" value="ParB_N"/>
</dbReference>
<dbReference type="SUPFAM" id="SSF110849">
    <property type="entry name" value="ParB/Sulfiredoxin"/>
    <property type="match status" value="1"/>
</dbReference>
<dbReference type="GO" id="GO:0007059">
    <property type="term" value="P:chromosome segregation"/>
    <property type="evidence" value="ECO:0007669"/>
    <property type="project" value="UniProtKB-KW"/>
</dbReference>
<evidence type="ECO:0000256" key="3">
    <source>
        <dbReference type="ARBA" id="ARBA00022829"/>
    </source>
</evidence>